<dbReference type="Proteomes" id="UP000314294">
    <property type="component" value="Unassembled WGS sequence"/>
</dbReference>
<comment type="similarity">
    <text evidence="1">Belongs to the beta/gamma-crystallin family.</text>
</comment>
<dbReference type="PROSITE" id="PS50915">
    <property type="entry name" value="CRYSTALLIN_BETA_GAMMA"/>
    <property type="match status" value="1"/>
</dbReference>
<name>A0A4Z2EU35_9TELE</name>
<evidence type="ECO:0000313" key="4">
    <source>
        <dbReference type="EMBL" id="TNN32436.1"/>
    </source>
</evidence>
<dbReference type="Pfam" id="PF00030">
    <property type="entry name" value="Crystall"/>
    <property type="match status" value="1"/>
</dbReference>
<dbReference type="EMBL" id="SRLO01002701">
    <property type="protein sequence ID" value="TNN32436.1"/>
    <property type="molecule type" value="Genomic_DNA"/>
</dbReference>
<sequence>MNSSYMKGDLTVIMSAGGEKSKSASQTDGKAAPGKMLDMGKNYKMCVYDQENFQGRCVEINGECMNVCEMGMEQVRSLRVTCGP</sequence>
<dbReference type="SUPFAM" id="SSF49695">
    <property type="entry name" value="gamma-Crystallin-like"/>
    <property type="match status" value="1"/>
</dbReference>
<dbReference type="InterPro" id="IPR011024">
    <property type="entry name" value="G_crystallin-like"/>
</dbReference>
<dbReference type="AlphaFoldDB" id="A0A4Z2EU35"/>
<proteinExistence type="inferred from homology"/>
<keyword evidence="2" id="KW-0677">Repeat</keyword>
<evidence type="ECO:0000256" key="2">
    <source>
        <dbReference type="ARBA" id="ARBA00022737"/>
    </source>
</evidence>
<accession>A0A4Z2EU35</accession>
<reference evidence="4 5" key="1">
    <citation type="submission" date="2019-03" db="EMBL/GenBank/DDBJ databases">
        <title>First draft genome of Liparis tanakae, snailfish: a comprehensive survey of snailfish specific genes.</title>
        <authorList>
            <person name="Kim W."/>
            <person name="Song I."/>
            <person name="Jeong J.-H."/>
            <person name="Kim D."/>
            <person name="Kim S."/>
            <person name="Ryu S."/>
            <person name="Song J.Y."/>
            <person name="Lee S.K."/>
        </authorList>
    </citation>
    <scope>NUCLEOTIDE SEQUENCE [LARGE SCALE GENOMIC DNA]</scope>
    <source>
        <tissue evidence="4">Muscle</tissue>
    </source>
</reference>
<feature type="domain" description="Beta/gamma crystallin 'Greek key'" evidence="3">
    <location>
        <begin position="43"/>
        <end position="82"/>
    </location>
</feature>
<gene>
    <name evidence="4" type="primary">CRYBB1_0</name>
    <name evidence="4" type="ORF">EYF80_057403</name>
</gene>
<comment type="caution">
    <text evidence="4">The sequence shown here is derived from an EMBL/GenBank/DDBJ whole genome shotgun (WGS) entry which is preliminary data.</text>
</comment>
<evidence type="ECO:0000259" key="3">
    <source>
        <dbReference type="PROSITE" id="PS50915"/>
    </source>
</evidence>
<keyword evidence="5" id="KW-1185">Reference proteome</keyword>
<dbReference type="InterPro" id="IPR001064">
    <property type="entry name" value="Beta/gamma_crystallin"/>
</dbReference>
<protein>
    <submittedName>
        <fullName evidence="4">Beta-crystallin B1</fullName>
    </submittedName>
</protein>
<evidence type="ECO:0000256" key="1">
    <source>
        <dbReference type="ARBA" id="ARBA00009646"/>
    </source>
</evidence>
<dbReference type="Gene3D" id="2.60.20.10">
    <property type="entry name" value="Crystallins"/>
    <property type="match status" value="1"/>
</dbReference>
<organism evidence="4 5">
    <name type="scientific">Liparis tanakae</name>
    <name type="common">Tanaka's snailfish</name>
    <dbReference type="NCBI Taxonomy" id="230148"/>
    <lineage>
        <taxon>Eukaryota</taxon>
        <taxon>Metazoa</taxon>
        <taxon>Chordata</taxon>
        <taxon>Craniata</taxon>
        <taxon>Vertebrata</taxon>
        <taxon>Euteleostomi</taxon>
        <taxon>Actinopterygii</taxon>
        <taxon>Neopterygii</taxon>
        <taxon>Teleostei</taxon>
        <taxon>Neoteleostei</taxon>
        <taxon>Acanthomorphata</taxon>
        <taxon>Eupercaria</taxon>
        <taxon>Perciformes</taxon>
        <taxon>Cottioidei</taxon>
        <taxon>Cottales</taxon>
        <taxon>Liparidae</taxon>
        <taxon>Liparis</taxon>
    </lineage>
</organism>
<dbReference type="OrthoDB" id="8701124at2759"/>
<evidence type="ECO:0000313" key="5">
    <source>
        <dbReference type="Proteomes" id="UP000314294"/>
    </source>
</evidence>